<dbReference type="GO" id="GO:0030420">
    <property type="term" value="P:establishment of competence for transformation"/>
    <property type="evidence" value="ECO:0007669"/>
    <property type="project" value="UniProtKB-KW"/>
</dbReference>
<dbReference type="HOGENOM" id="CLU_1794161_0_0_9"/>
<keyword evidence="3" id="KW-0472">Membrane</keyword>
<reference evidence="4 5" key="1">
    <citation type="submission" date="2013-04" db="EMBL/GenBank/DDBJ databases">
        <title>Draft genome of the heavy metal tolerant bacterium Lysinibacillus sphaericus strain OT4b.31.</title>
        <authorList>
            <person name="Pena-Montenegro T.D."/>
            <person name="Dussan J."/>
        </authorList>
    </citation>
    <scope>NUCLEOTIDE SEQUENCE [LARGE SCALE GENOMIC DNA]</scope>
    <source>
        <strain evidence="4 5">OT4b.31</strain>
    </source>
</reference>
<dbReference type="EMBL" id="AQPX01000014">
    <property type="protein sequence ID" value="EON73004.1"/>
    <property type="molecule type" value="Genomic_DNA"/>
</dbReference>
<comment type="caution">
    <text evidence="4">The sequence shown here is derived from an EMBL/GenBank/DDBJ whole genome shotgun (WGS) entry which is preliminary data.</text>
</comment>
<dbReference type="eggNOG" id="ENOG5033NJV">
    <property type="taxonomic scope" value="Bacteria"/>
</dbReference>
<name>R7ZG41_LYSSH</name>
<dbReference type="InterPro" id="IPR012902">
    <property type="entry name" value="N_methyl_site"/>
</dbReference>
<sequence length="144" mass="16184">MKILKNNRGLTLVELLAVIVILGIVSTLLMNILVSSSETNKKQLANNQQLTELSYVLKIITKDMRRTTTFDTTDSTFKNNDNTTQYTYLFDMEANTVTRNGEIIAINIDTFSIIPVTNSKSIKFNIESTNGHKITTQLSFRSGD</sequence>
<keyword evidence="2" id="KW-0178">Competence</keyword>
<evidence type="ECO:0000313" key="4">
    <source>
        <dbReference type="EMBL" id="EON73004.1"/>
    </source>
</evidence>
<proteinExistence type="predicted"/>
<dbReference type="PATRIC" id="fig|1285586.5.peg.1668"/>
<dbReference type="AlphaFoldDB" id="R7ZG41"/>
<evidence type="ECO:0000256" key="3">
    <source>
        <dbReference type="SAM" id="Phobius"/>
    </source>
</evidence>
<organism evidence="4 5">
    <name type="scientific">Lysinibacillus sphaericus OT4b.31</name>
    <dbReference type="NCBI Taxonomy" id="1285586"/>
    <lineage>
        <taxon>Bacteria</taxon>
        <taxon>Bacillati</taxon>
        <taxon>Bacillota</taxon>
        <taxon>Bacilli</taxon>
        <taxon>Bacillales</taxon>
        <taxon>Bacillaceae</taxon>
        <taxon>Lysinibacillus</taxon>
    </lineage>
</organism>
<dbReference type="Pfam" id="PF07963">
    <property type="entry name" value="N_methyl"/>
    <property type="match status" value="1"/>
</dbReference>
<keyword evidence="3" id="KW-1133">Transmembrane helix</keyword>
<dbReference type="OrthoDB" id="2968679at2"/>
<accession>R7ZG41</accession>
<dbReference type="GO" id="GO:0009986">
    <property type="term" value="C:cell surface"/>
    <property type="evidence" value="ECO:0007669"/>
    <property type="project" value="UniProtKB-SubCell"/>
</dbReference>
<evidence type="ECO:0000256" key="2">
    <source>
        <dbReference type="ARBA" id="ARBA00023287"/>
    </source>
</evidence>
<comment type="subcellular location">
    <subcellularLocation>
        <location evidence="1">Cell surface</location>
    </subcellularLocation>
</comment>
<dbReference type="SUPFAM" id="SSF54523">
    <property type="entry name" value="Pili subunits"/>
    <property type="match status" value="1"/>
</dbReference>
<dbReference type="PROSITE" id="PS00409">
    <property type="entry name" value="PROKAR_NTER_METHYL"/>
    <property type="match status" value="1"/>
</dbReference>
<evidence type="ECO:0008006" key="6">
    <source>
        <dbReference type="Google" id="ProtNLM"/>
    </source>
</evidence>
<keyword evidence="3" id="KW-0812">Transmembrane</keyword>
<protein>
    <recommendedName>
        <fullName evidence="6">Prepilin-type N-terminal cleavage/methylation domain-containing protein</fullName>
    </recommendedName>
</protein>
<dbReference type="NCBIfam" id="TIGR02532">
    <property type="entry name" value="IV_pilin_GFxxxE"/>
    <property type="match status" value="1"/>
</dbReference>
<dbReference type="Gene3D" id="3.30.700.10">
    <property type="entry name" value="Glycoprotein, Type 4 Pilin"/>
    <property type="match status" value="1"/>
</dbReference>
<gene>
    <name evidence="4" type="ORF">H131_08223</name>
</gene>
<dbReference type="Proteomes" id="UP000013911">
    <property type="component" value="Unassembled WGS sequence"/>
</dbReference>
<feature type="transmembrane region" description="Helical" evidence="3">
    <location>
        <begin position="12"/>
        <end position="34"/>
    </location>
</feature>
<evidence type="ECO:0000256" key="1">
    <source>
        <dbReference type="ARBA" id="ARBA00004241"/>
    </source>
</evidence>
<dbReference type="RefSeq" id="WP_010858598.1">
    <property type="nucleotide sequence ID" value="NZ_KB933398.1"/>
</dbReference>
<dbReference type="InterPro" id="IPR045584">
    <property type="entry name" value="Pilin-like"/>
</dbReference>
<evidence type="ECO:0000313" key="5">
    <source>
        <dbReference type="Proteomes" id="UP000013911"/>
    </source>
</evidence>